<evidence type="ECO:0000313" key="1">
    <source>
        <dbReference type="EMBL" id="CAG8567986.1"/>
    </source>
</evidence>
<gene>
    <name evidence="1" type="ORF">SPELUC_LOCUS5877</name>
</gene>
<feature type="non-terminal residue" evidence="1">
    <location>
        <position position="1"/>
    </location>
</feature>
<organism evidence="1 2">
    <name type="scientific">Cetraspora pellucida</name>
    <dbReference type="NCBI Taxonomy" id="1433469"/>
    <lineage>
        <taxon>Eukaryota</taxon>
        <taxon>Fungi</taxon>
        <taxon>Fungi incertae sedis</taxon>
        <taxon>Mucoromycota</taxon>
        <taxon>Glomeromycotina</taxon>
        <taxon>Glomeromycetes</taxon>
        <taxon>Diversisporales</taxon>
        <taxon>Gigasporaceae</taxon>
        <taxon>Cetraspora</taxon>
    </lineage>
</organism>
<reference evidence="1" key="1">
    <citation type="submission" date="2021-06" db="EMBL/GenBank/DDBJ databases">
        <authorList>
            <person name="Kallberg Y."/>
            <person name="Tangrot J."/>
            <person name="Rosling A."/>
        </authorList>
    </citation>
    <scope>NUCLEOTIDE SEQUENCE</scope>
    <source>
        <strain evidence="1">28 12/20/2015</strain>
    </source>
</reference>
<accession>A0ACA9M3M6</accession>
<name>A0ACA9M3M6_9GLOM</name>
<evidence type="ECO:0000313" key="2">
    <source>
        <dbReference type="Proteomes" id="UP000789366"/>
    </source>
</evidence>
<protein>
    <submittedName>
        <fullName evidence="1">12559_t:CDS:1</fullName>
    </submittedName>
</protein>
<dbReference type="EMBL" id="CAJVPW010006360">
    <property type="protein sequence ID" value="CAG8567986.1"/>
    <property type="molecule type" value="Genomic_DNA"/>
</dbReference>
<proteinExistence type="predicted"/>
<keyword evidence="2" id="KW-1185">Reference proteome</keyword>
<dbReference type="Proteomes" id="UP000789366">
    <property type="component" value="Unassembled WGS sequence"/>
</dbReference>
<sequence length="320" mass="36319">DDAPIGDADTNDNLKDEQTSLDSFVSYKSATTNKDSSPEESDNNSSLEELYDHNSDEFNNDNIILRNSMNVSSSSAATTLQISTKRKKFKYCDVDINKGNNILEICNAEFKPCTAVTNITSHLHTVHRIYKDQKLNAPVISSVEVSWLVESMMPLDCINHDRFRDFCYESNLENLINETMILVCITTDLWTHNHTSFIGITSHWLTENFTMHQALITIEHFEYPYTGDHIEDFLPIRQLGVSHLGCTAHSIHFAITDGLKKDNILIDKAKAINNFLVNHDKILDLRKTIVALADNLIKDPDRITQTDGNKLKEEIISNED</sequence>
<comment type="caution">
    <text evidence="1">The sequence shown here is derived from an EMBL/GenBank/DDBJ whole genome shotgun (WGS) entry which is preliminary data.</text>
</comment>